<dbReference type="Gene3D" id="1.10.8.260">
    <property type="entry name" value="HI0933 insert domain-like"/>
    <property type="match status" value="1"/>
</dbReference>
<keyword evidence="2" id="KW-0285">Flavoprotein</keyword>
<dbReference type="NCBIfam" id="TIGR00275">
    <property type="entry name" value="aminoacetone oxidase family FAD-binding enzyme"/>
    <property type="match status" value="1"/>
</dbReference>
<dbReference type="eggNOG" id="COG2081">
    <property type="taxonomic scope" value="Bacteria"/>
</dbReference>
<feature type="domain" description="RsdA/BaiN/AoA(So)-like insert" evidence="5">
    <location>
        <begin position="189"/>
        <end position="343"/>
    </location>
</feature>
<accession>C7RHT9</accession>
<dbReference type="InterPro" id="IPR023166">
    <property type="entry name" value="BaiN-like_dom_sf"/>
</dbReference>
<dbReference type="EMBL" id="CP001708">
    <property type="protein sequence ID" value="ACV29050.1"/>
    <property type="molecule type" value="Genomic_DNA"/>
</dbReference>
<dbReference type="Pfam" id="PF03486">
    <property type="entry name" value="HI0933_like"/>
    <property type="match status" value="1"/>
</dbReference>
<reference evidence="6 7" key="1">
    <citation type="journal article" date="2009" name="Stand. Genomic Sci.">
        <title>Complete genome sequence of Anaerococcus prevotii type strain (PC1).</title>
        <authorList>
            <person name="Labutti K."/>
            <person name="Pukall R."/>
            <person name="Steenblock K."/>
            <person name="Glavina Del Rio T."/>
            <person name="Tice H."/>
            <person name="Copeland A."/>
            <person name="Cheng J.F."/>
            <person name="Lucas S."/>
            <person name="Chen F."/>
            <person name="Nolan M."/>
            <person name="Bruce D."/>
            <person name="Goodwin L."/>
            <person name="Pitluck S."/>
            <person name="Ivanova N."/>
            <person name="Mavromatis K."/>
            <person name="Ovchinnikova G."/>
            <person name="Pati A."/>
            <person name="Chen A."/>
            <person name="Palaniappan K."/>
            <person name="Land M."/>
            <person name="Hauser L."/>
            <person name="Chang Y.J."/>
            <person name="Jeffries C.D."/>
            <person name="Chain P."/>
            <person name="Saunders E."/>
            <person name="Brettin T."/>
            <person name="Detter J.C."/>
            <person name="Han C."/>
            <person name="Goker M."/>
            <person name="Bristow J."/>
            <person name="Eisen J.A."/>
            <person name="Markowitz V."/>
            <person name="Hugenholtz P."/>
            <person name="Kyrpides N.C."/>
            <person name="Klenk H.P."/>
            <person name="Lapidus A."/>
        </authorList>
    </citation>
    <scope>NUCLEOTIDE SEQUENCE [LARGE SCALE GENOMIC DNA]</scope>
    <source>
        <strain evidence="7">ATCC 9321 / DSM 20548 / JCM 6508 / NCTC 11806 / PC1</strain>
    </source>
</reference>
<dbReference type="Gene3D" id="3.50.50.60">
    <property type="entry name" value="FAD/NAD(P)-binding domain"/>
    <property type="match status" value="1"/>
</dbReference>
<evidence type="ECO:0000259" key="5">
    <source>
        <dbReference type="Pfam" id="PF22780"/>
    </source>
</evidence>
<dbReference type="Gene3D" id="2.40.30.10">
    <property type="entry name" value="Translation factors"/>
    <property type="match status" value="1"/>
</dbReference>
<dbReference type="Proteomes" id="UP000002294">
    <property type="component" value="Chromosome"/>
</dbReference>
<dbReference type="PANTHER" id="PTHR42887:SF2">
    <property type="entry name" value="OS12G0638800 PROTEIN"/>
    <property type="match status" value="1"/>
</dbReference>
<evidence type="ECO:0000256" key="1">
    <source>
        <dbReference type="ARBA" id="ARBA00001974"/>
    </source>
</evidence>
<comment type="cofactor">
    <cofactor evidence="1">
        <name>FAD</name>
        <dbReference type="ChEBI" id="CHEBI:57692"/>
    </cofactor>
</comment>
<dbReference type="InterPro" id="IPR057661">
    <property type="entry name" value="RsdA/BaiN/AoA(So)_Rossmann"/>
</dbReference>
<evidence type="ECO:0000259" key="4">
    <source>
        <dbReference type="Pfam" id="PF03486"/>
    </source>
</evidence>
<protein>
    <submittedName>
        <fullName evidence="6">HI0933 family protein</fullName>
    </submittedName>
</protein>
<name>C7RHT9_ANAPD</name>
<dbReference type="KEGG" id="apr:Apre_1022"/>
<gene>
    <name evidence="6" type="ordered locus">Apre_1022</name>
</gene>
<feature type="domain" description="RsdA/BaiN/AoA(So)-like Rossmann fold-like" evidence="4">
    <location>
        <begin position="4"/>
        <end position="396"/>
    </location>
</feature>
<dbReference type="InterPro" id="IPR004792">
    <property type="entry name" value="BaiN-like"/>
</dbReference>
<dbReference type="AlphaFoldDB" id="C7RHT9"/>
<evidence type="ECO:0000313" key="6">
    <source>
        <dbReference type="EMBL" id="ACV29050.1"/>
    </source>
</evidence>
<dbReference type="PANTHER" id="PTHR42887">
    <property type="entry name" value="OS12G0638800 PROTEIN"/>
    <property type="match status" value="1"/>
</dbReference>
<evidence type="ECO:0000313" key="7">
    <source>
        <dbReference type="Proteomes" id="UP000002294"/>
    </source>
</evidence>
<proteinExistence type="predicted"/>
<dbReference type="InterPro" id="IPR055178">
    <property type="entry name" value="RsdA/BaiN/AoA(So)-like_dom"/>
</dbReference>
<dbReference type="InterPro" id="IPR036188">
    <property type="entry name" value="FAD/NAD-bd_sf"/>
</dbReference>
<evidence type="ECO:0000256" key="2">
    <source>
        <dbReference type="ARBA" id="ARBA00022630"/>
    </source>
</evidence>
<keyword evidence="3" id="KW-0274">FAD</keyword>
<evidence type="ECO:0000256" key="3">
    <source>
        <dbReference type="ARBA" id="ARBA00022827"/>
    </source>
</evidence>
<dbReference type="HOGENOM" id="CLU_025174_3_1_9"/>
<keyword evidence="7" id="KW-1185">Reference proteome</keyword>
<dbReference type="SUPFAM" id="SSF51905">
    <property type="entry name" value="FAD/NAD(P)-binding domain"/>
    <property type="match status" value="1"/>
</dbReference>
<dbReference type="OrthoDB" id="9773233at2"/>
<sequence>MRKIGIIGAGPAGVFAAINIKNENNQVYLLDKNNQIGEKLKITGNGRCNVTNAKYYDEFLENIIRNKNFLYSAFSRFDNFSMIDFLNKEGIETVIEEDGKVFPKSSRSSEIICLFERLIREKGIRFIPKTEVENIEKSDCFLLETSRGKYEFDSLIIATGGRTYLKTGSTGDGYTFARSFGHKIINTKASLMPLYLEDRINVKALSLSDKKLCLKTMEKTYEIRGDIMLTPNFITGPAAIKIQALAARDHLKILSIDFLPEYTYEMLDKKLISIFEDNSRKNLSNVLNLLLNDQLVSILLDRLKINKDMKVSEVSREDRKSILDSIKAFDLKMSQKENFDNAVITSGGVDLKEINPKTMESKLVKDLYFIGEVLDIDALTGGFNLQIAFTTAYAASLDIKEKI</sequence>
<dbReference type="SUPFAM" id="SSF160996">
    <property type="entry name" value="HI0933 insert domain-like"/>
    <property type="match status" value="1"/>
</dbReference>
<dbReference type="RefSeq" id="WP_015777953.1">
    <property type="nucleotide sequence ID" value="NC_013171.1"/>
</dbReference>
<organism evidence="6 7">
    <name type="scientific">Anaerococcus prevotii (strain ATCC 9321 / DSM 20548 / JCM 6508 / NCTC 11806 / PC1)</name>
    <name type="common">Peptostreptococcus prevotii</name>
    <name type="synonym">Peptococcus prevotii</name>
    <dbReference type="NCBI Taxonomy" id="525919"/>
    <lineage>
        <taxon>Bacteria</taxon>
        <taxon>Bacillati</taxon>
        <taxon>Bacillota</taxon>
        <taxon>Tissierellia</taxon>
        <taxon>Tissierellales</taxon>
        <taxon>Peptoniphilaceae</taxon>
        <taxon>Anaerococcus</taxon>
    </lineage>
</organism>
<dbReference type="Pfam" id="PF22780">
    <property type="entry name" value="HI0933_like_1st"/>
    <property type="match status" value="1"/>
</dbReference>
<dbReference type="STRING" id="525919.Apre_1022"/>